<evidence type="ECO:0000256" key="3">
    <source>
        <dbReference type="ARBA" id="ARBA00022692"/>
    </source>
</evidence>
<sequence length="205" mass="21825">MSHDAGVTWSGFLAFLIASFLLAMVPGVGTAMLLRQAIRGGRRGALATMAGMEVGVAVWAVAAGLGLSVLLVASEIAYQGLRIVGVGVLVWFGIKALFGRHEHTETEVTGGSGFRAGLLVNLANPKLAVFAISFLPQFVTPDAPSWVLLALAGLWVVIDTVWYLLVIAMLTRVMGWLRRAEVRTRLERFSGAVLIALGIRLALEA</sequence>
<keyword evidence="3 6" id="KW-0812">Transmembrane</keyword>
<protein>
    <submittedName>
        <fullName evidence="7">Threonine/homoserine/homoserine lactone efflux protein</fullName>
    </submittedName>
</protein>
<evidence type="ECO:0000313" key="7">
    <source>
        <dbReference type="EMBL" id="SDP43252.1"/>
    </source>
</evidence>
<organism evidence="7 8">
    <name type="scientific">Actinokineospora alba</name>
    <dbReference type="NCBI Taxonomy" id="504798"/>
    <lineage>
        <taxon>Bacteria</taxon>
        <taxon>Bacillati</taxon>
        <taxon>Actinomycetota</taxon>
        <taxon>Actinomycetes</taxon>
        <taxon>Pseudonocardiales</taxon>
        <taxon>Pseudonocardiaceae</taxon>
        <taxon>Actinokineospora</taxon>
    </lineage>
</organism>
<feature type="transmembrane region" description="Helical" evidence="6">
    <location>
        <begin position="145"/>
        <end position="165"/>
    </location>
</feature>
<dbReference type="GO" id="GO:0005886">
    <property type="term" value="C:plasma membrane"/>
    <property type="evidence" value="ECO:0007669"/>
    <property type="project" value="UniProtKB-SubCell"/>
</dbReference>
<keyword evidence="5 6" id="KW-0472">Membrane</keyword>
<keyword evidence="8" id="KW-1185">Reference proteome</keyword>
<dbReference type="Pfam" id="PF01810">
    <property type="entry name" value="LysE"/>
    <property type="match status" value="1"/>
</dbReference>
<accession>A0A1H0SN53</accession>
<keyword evidence="4 6" id="KW-1133">Transmembrane helix</keyword>
<dbReference type="AlphaFoldDB" id="A0A1H0SN53"/>
<feature type="transmembrane region" description="Helical" evidence="6">
    <location>
        <begin position="118"/>
        <end position="139"/>
    </location>
</feature>
<dbReference type="Proteomes" id="UP000199651">
    <property type="component" value="Unassembled WGS sequence"/>
</dbReference>
<feature type="transmembrane region" description="Helical" evidence="6">
    <location>
        <begin position="186"/>
        <end position="203"/>
    </location>
</feature>
<dbReference type="GO" id="GO:0015171">
    <property type="term" value="F:amino acid transmembrane transporter activity"/>
    <property type="evidence" value="ECO:0007669"/>
    <property type="project" value="TreeGrafter"/>
</dbReference>
<reference evidence="8" key="1">
    <citation type="submission" date="2016-10" db="EMBL/GenBank/DDBJ databases">
        <authorList>
            <person name="Varghese N."/>
            <person name="Submissions S."/>
        </authorList>
    </citation>
    <scope>NUCLEOTIDE SEQUENCE [LARGE SCALE GENOMIC DNA]</scope>
    <source>
        <strain evidence="8">IBRC-M 10655</strain>
    </source>
</reference>
<comment type="subcellular location">
    <subcellularLocation>
        <location evidence="1">Cell membrane</location>
        <topology evidence="1">Multi-pass membrane protein</topology>
    </subcellularLocation>
</comment>
<name>A0A1H0SN53_9PSEU</name>
<evidence type="ECO:0000256" key="4">
    <source>
        <dbReference type="ARBA" id="ARBA00022989"/>
    </source>
</evidence>
<feature type="transmembrane region" description="Helical" evidence="6">
    <location>
        <begin position="76"/>
        <end position="98"/>
    </location>
</feature>
<dbReference type="EMBL" id="FNJB01000009">
    <property type="protein sequence ID" value="SDP43252.1"/>
    <property type="molecule type" value="Genomic_DNA"/>
</dbReference>
<evidence type="ECO:0000313" key="8">
    <source>
        <dbReference type="Proteomes" id="UP000199651"/>
    </source>
</evidence>
<evidence type="ECO:0000256" key="1">
    <source>
        <dbReference type="ARBA" id="ARBA00004651"/>
    </source>
</evidence>
<feature type="transmembrane region" description="Helical" evidence="6">
    <location>
        <begin position="12"/>
        <end position="34"/>
    </location>
</feature>
<dbReference type="PIRSF" id="PIRSF006324">
    <property type="entry name" value="LeuE"/>
    <property type="match status" value="1"/>
</dbReference>
<feature type="transmembrane region" description="Helical" evidence="6">
    <location>
        <begin position="46"/>
        <end position="70"/>
    </location>
</feature>
<evidence type="ECO:0000256" key="2">
    <source>
        <dbReference type="ARBA" id="ARBA00022475"/>
    </source>
</evidence>
<dbReference type="InterPro" id="IPR001123">
    <property type="entry name" value="LeuE-type"/>
</dbReference>
<gene>
    <name evidence="7" type="ORF">SAMN05192558_1098</name>
</gene>
<keyword evidence="2" id="KW-1003">Cell membrane</keyword>
<dbReference type="PANTHER" id="PTHR30086">
    <property type="entry name" value="ARGININE EXPORTER PROTEIN ARGO"/>
    <property type="match status" value="1"/>
</dbReference>
<dbReference type="PANTHER" id="PTHR30086:SF20">
    <property type="entry name" value="ARGININE EXPORTER PROTEIN ARGO-RELATED"/>
    <property type="match status" value="1"/>
</dbReference>
<evidence type="ECO:0000256" key="6">
    <source>
        <dbReference type="SAM" id="Phobius"/>
    </source>
</evidence>
<proteinExistence type="predicted"/>
<evidence type="ECO:0000256" key="5">
    <source>
        <dbReference type="ARBA" id="ARBA00023136"/>
    </source>
</evidence>
<dbReference type="STRING" id="504798.SAMN05421871_114138"/>